<evidence type="ECO:0000259" key="3">
    <source>
        <dbReference type="Pfam" id="PF20014"/>
    </source>
</evidence>
<evidence type="ECO:0000313" key="5">
    <source>
        <dbReference type="Proteomes" id="UP000315003"/>
    </source>
</evidence>
<organism evidence="4 5">
    <name type="scientific">Stieleria bergensis</name>
    <dbReference type="NCBI Taxonomy" id="2528025"/>
    <lineage>
        <taxon>Bacteria</taxon>
        <taxon>Pseudomonadati</taxon>
        <taxon>Planctomycetota</taxon>
        <taxon>Planctomycetia</taxon>
        <taxon>Pirellulales</taxon>
        <taxon>Pirellulaceae</taxon>
        <taxon>Stieleria</taxon>
    </lineage>
</organism>
<evidence type="ECO:0000256" key="1">
    <source>
        <dbReference type="SAM" id="MobiDB-lite"/>
    </source>
</evidence>
<protein>
    <submittedName>
        <fullName evidence="4">Uncharacterized protein</fullName>
    </submittedName>
</protein>
<gene>
    <name evidence="4" type="ORF">SV7mr_23750</name>
</gene>
<dbReference type="Pfam" id="PF20014">
    <property type="entry name" value="GAP1-M"/>
    <property type="match status" value="1"/>
</dbReference>
<feature type="compositionally biased region" description="Polar residues" evidence="1">
    <location>
        <begin position="441"/>
        <end position="452"/>
    </location>
</feature>
<proteinExistence type="predicted"/>
<sequence>MSAELLYTSAAQGLRHGSRGFCTVLMTEGMPLNVISKLESLCSYRRLYTPDHAKSDRNPVLYSHQRMIIAGNTTSVLTRTSAYGMDYSGRQNLISHQVTLESNEQSAAGPAWLMQQSGVMRSRWLGHCETPSQGPKIPSGNQRSRICSAWKSVAGDAGWGGVVAEACLQGQEPLWIIYDDSQADRLLELIDEGISLLSVQDRWKATFSTFAVNVLPDVDCKVRFVPVGTAEAKFAASTDRVIDLTAEPTITTSSQLVKQARGQLRETGAATPRSVGRRDSHSAAEPSLAAASWTAEPLVEDAPQAPPPTTPPELPEDAVKSGLASRRSIVLASLGGVVVLGGAWSLARWSAGLPIIPDGSTVDPAPKENVTDLGGQSPADPETTTDEVPPGTESLEIVARYDAADLLSLAWPEQDSNFDGQVRFQGIVTGKPKGQFEKTDVSQPRTPETPLRDQTTTLDQVQVAWGDGALLPIAKPQRMEVTSRPGGGVSQILTLGQIPSLPDQLPTCTLHLDEQLQRVVIQGGLQVLHHTDESDSPLNDQRAVMEAFADILGAVIDKHLVIQEKLQQLPEPLQLASRAARKRIGADAASIGNRLIQNLRQDVLPGLAAEQLSELLIAERDRSDQALVAEAQTALLRIIKECGAISTASVELQGVLDELRQGVHVTLPELRLYDASGKLIHVMLLTVHFGW</sequence>
<dbReference type="AlphaFoldDB" id="A0A517SUT1"/>
<dbReference type="Pfam" id="PF20013">
    <property type="entry name" value="GAP1-N2"/>
    <property type="match status" value="1"/>
</dbReference>
<dbReference type="RefSeq" id="WP_145271996.1">
    <property type="nucleotide sequence ID" value="NZ_CP036272.1"/>
</dbReference>
<dbReference type="InterPro" id="IPR045402">
    <property type="entry name" value="GAP1-N2"/>
</dbReference>
<feature type="domain" description="GTPase-associated protein 1 N-terminal" evidence="2">
    <location>
        <begin position="1"/>
        <end position="124"/>
    </location>
</feature>
<name>A0A517SUT1_9BACT</name>
<reference evidence="4 5" key="1">
    <citation type="submission" date="2019-02" db="EMBL/GenBank/DDBJ databases">
        <title>Deep-cultivation of Planctomycetes and their phenomic and genomic characterization uncovers novel biology.</title>
        <authorList>
            <person name="Wiegand S."/>
            <person name="Jogler M."/>
            <person name="Boedeker C."/>
            <person name="Pinto D."/>
            <person name="Vollmers J."/>
            <person name="Rivas-Marin E."/>
            <person name="Kohn T."/>
            <person name="Peeters S.H."/>
            <person name="Heuer A."/>
            <person name="Rast P."/>
            <person name="Oberbeckmann S."/>
            <person name="Bunk B."/>
            <person name="Jeske O."/>
            <person name="Meyerdierks A."/>
            <person name="Storesund J.E."/>
            <person name="Kallscheuer N."/>
            <person name="Luecker S."/>
            <person name="Lage O.M."/>
            <person name="Pohl T."/>
            <person name="Merkel B.J."/>
            <person name="Hornburger P."/>
            <person name="Mueller R.-W."/>
            <person name="Bruemmer F."/>
            <person name="Labrenz M."/>
            <person name="Spormann A.M."/>
            <person name="Op den Camp H."/>
            <person name="Overmann J."/>
            <person name="Amann R."/>
            <person name="Jetten M.S.M."/>
            <person name="Mascher T."/>
            <person name="Medema M.H."/>
            <person name="Devos D.P."/>
            <person name="Kaster A.-K."/>
            <person name="Ovreas L."/>
            <person name="Rohde M."/>
            <person name="Galperin M.Y."/>
            <person name="Jogler C."/>
        </authorList>
    </citation>
    <scope>NUCLEOTIDE SEQUENCE [LARGE SCALE GENOMIC DNA]</scope>
    <source>
        <strain evidence="4 5">SV_7m_r</strain>
    </source>
</reference>
<dbReference type="EMBL" id="CP036272">
    <property type="protein sequence ID" value="QDT59863.1"/>
    <property type="molecule type" value="Genomic_DNA"/>
</dbReference>
<feature type="region of interest" description="Disordered" evidence="1">
    <location>
        <begin position="356"/>
        <end position="391"/>
    </location>
</feature>
<feature type="region of interest" description="Disordered" evidence="1">
    <location>
        <begin position="254"/>
        <end position="320"/>
    </location>
</feature>
<dbReference type="OrthoDB" id="224753at2"/>
<evidence type="ECO:0000259" key="2">
    <source>
        <dbReference type="Pfam" id="PF20013"/>
    </source>
</evidence>
<dbReference type="InterPro" id="IPR045401">
    <property type="entry name" value="GAP1-M"/>
</dbReference>
<dbReference type="Proteomes" id="UP000315003">
    <property type="component" value="Chromosome"/>
</dbReference>
<keyword evidence="5" id="KW-1185">Reference proteome</keyword>
<evidence type="ECO:0000313" key="4">
    <source>
        <dbReference type="EMBL" id="QDT59863.1"/>
    </source>
</evidence>
<feature type="region of interest" description="Disordered" evidence="1">
    <location>
        <begin position="433"/>
        <end position="452"/>
    </location>
</feature>
<feature type="domain" description="GTPase-associated protein 1 middle" evidence="3">
    <location>
        <begin position="148"/>
        <end position="245"/>
    </location>
</feature>
<accession>A0A517SUT1</accession>
<feature type="compositionally biased region" description="Pro residues" evidence="1">
    <location>
        <begin position="304"/>
        <end position="313"/>
    </location>
</feature>